<comment type="caution">
    <text evidence="1">The sequence shown here is derived from an EMBL/GenBank/DDBJ whole genome shotgun (WGS) entry which is preliminary data.</text>
</comment>
<organism evidence="1 2">
    <name type="scientific">Kingdonia uniflora</name>
    <dbReference type="NCBI Taxonomy" id="39325"/>
    <lineage>
        <taxon>Eukaryota</taxon>
        <taxon>Viridiplantae</taxon>
        <taxon>Streptophyta</taxon>
        <taxon>Embryophyta</taxon>
        <taxon>Tracheophyta</taxon>
        <taxon>Spermatophyta</taxon>
        <taxon>Magnoliopsida</taxon>
        <taxon>Ranunculales</taxon>
        <taxon>Circaeasteraceae</taxon>
        <taxon>Kingdonia</taxon>
    </lineage>
</organism>
<gene>
    <name evidence="1" type="ORF">GIB67_042294</name>
</gene>
<proteinExistence type="predicted"/>
<dbReference type="AlphaFoldDB" id="A0A7J7LDY1"/>
<accession>A0A7J7LDY1</accession>
<keyword evidence="2" id="KW-1185">Reference proteome</keyword>
<name>A0A7J7LDY1_9MAGN</name>
<sequence>MKQDRKLNDVVREQYVKSIEKLPAKLEEKKKECNLLQDINAKLLEQSERQHPEPVPLIASNYRWVAKCKADTTIHDKKIQTLHCQLIIVEEMKKKFEVEHYEWEAWRQAMKKEFHSGELAEKDDPTFIELFDQYDRFYTIAQQGPKGDYQEDFTMTGGNQDKLMDVRRANVVLKKKINETLFQLYVMYHLDVRGVQGEDDNSTFRVPTTIKHQSQNQFKKVMNSLESLLTKDPEHFGRLFSASLWILVSVREVVVFISNREAYTLLPLFWVRKNNHISNQKRFENLVGDTIKFMWVGLGLDNQYVRLFTRYGAPMPPVSTLWLAHVDLGLRGDFQRDMVQKWFGVTNKLFKALLKENNVKGYKLNDLI</sequence>
<dbReference type="EMBL" id="JACGCM010002347">
    <property type="protein sequence ID" value="KAF6140881.1"/>
    <property type="molecule type" value="Genomic_DNA"/>
</dbReference>
<reference evidence="1 2" key="1">
    <citation type="journal article" date="2020" name="IScience">
        <title>Genome Sequencing of the Endangered Kingdonia uniflora (Circaeasteraceae, Ranunculales) Reveals Potential Mechanisms of Evolutionary Specialization.</title>
        <authorList>
            <person name="Sun Y."/>
            <person name="Deng T."/>
            <person name="Zhang A."/>
            <person name="Moore M.J."/>
            <person name="Landis J.B."/>
            <person name="Lin N."/>
            <person name="Zhang H."/>
            <person name="Zhang X."/>
            <person name="Huang J."/>
            <person name="Zhang X."/>
            <person name="Sun H."/>
            <person name="Wang H."/>
        </authorList>
    </citation>
    <scope>NUCLEOTIDE SEQUENCE [LARGE SCALE GENOMIC DNA]</scope>
    <source>
        <strain evidence="1">TB1705</strain>
        <tissue evidence="1">Leaf</tissue>
    </source>
</reference>
<dbReference type="Proteomes" id="UP000541444">
    <property type="component" value="Unassembled WGS sequence"/>
</dbReference>
<protein>
    <submittedName>
        <fullName evidence="1">Uncharacterized protein</fullName>
    </submittedName>
</protein>
<evidence type="ECO:0000313" key="1">
    <source>
        <dbReference type="EMBL" id="KAF6140881.1"/>
    </source>
</evidence>
<evidence type="ECO:0000313" key="2">
    <source>
        <dbReference type="Proteomes" id="UP000541444"/>
    </source>
</evidence>